<protein>
    <recommendedName>
        <fullName evidence="2">T6SS Phospholipase effector Tle1-like catalytic domain-containing protein</fullName>
    </recommendedName>
</protein>
<dbReference type="OrthoDB" id="3162439at2759"/>
<dbReference type="GeneID" id="81428866"/>
<name>A0A9W9LKQ2_9EURO</name>
<accession>A0A9W9LKQ2</accession>
<feature type="domain" description="T6SS Phospholipase effector Tle1-like catalytic" evidence="2">
    <location>
        <begin position="11"/>
        <end position="332"/>
    </location>
</feature>
<organism evidence="3 4">
    <name type="scientific">Penicillium canariense</name>
    <dbReference type="NCBI Taxonomy" id="189055"/>
    <lineage>
        <taxon>Eukaryota</taxon>
        <taxon>Fungi</taxon>
        <taxon>Dikarya</taxon>
        <taxon>Ascomycota</taxon>
        <taxon>Pezizomycotina</taxon>
        <taxon>Eurotiomycetes</taxon>
        <taxon>Eurotiomycetidae</taxon>
        <taxon>Eurotiales</taxon>
        <taxon>Aspergillaceae</taxon>
        <taxon>Penicillium</taxon>
    </lineage>
</organism>
<comment type="caution">
    <text evidence="3">The sequence shown here is derived from an EMBL/GenBank/DDBJ whole genome shotgun (WGS) entry which is preliminary data.</text>
</comment>
<proteinExistence type="predicted"/>
<dbReference type="EMBL" id="JAPQKN010000004">
    <property type="protein sequence ID" value="KAJ5160561.1"/>
    <property type="molecule type" value="Genomic_DNA"/>
</dbReference>
<dbReference type="AlphaFoldDB" id="A0A9W9LKQ2"/>
<sequence length="480" mass="53608">MAGTSQATPVQIVLCFDGTGNTFRVDGTETNILKICRMSPRSDHQLVYYQPGIGTEITAGSLAATTLKKSSRLGKSKTLSQALGKSFDRHVLGGYRFLMRHYRQDGNIYIFGFSRGAYTARFLAEMLDYVGLLGPDNEEMIPFIWDAFSRWKLTRFNGTEQGRDEQKRAMEFLRHCRETLCRPMTRVRFVGLFDTVNSIADFEINNDDRSSARVIRHAVSIDECRVKFQPVLLPLPRKGSGRKLAVPADDASPDNLGGTENSEHVHNGGRRASIQNSDPNTLSKELDEDEEGQDVEEVWFPGSHADIGGGFSKAPGELWQLSHAPLVWMVQEAQRAGLEFDQQKLETFNCLGEEHLDPSSASKFREALQISSAKGALHDRLDFGTGLSAASVLAWRFMEYLPIRRASLTPSGSWKLVHWPLHRGNPRDMPLDAQIHGSAIHRMQSDSNYRPGNLIVGGGDPIPKDPDYHEITEIPVVRIV</sequence>
<dbReference type="InterPro" id="IPR018712">
    <property type="entry name" value="Tle1-like_cat"/>
</dbReference>
<reference evidence="3" key="1">
    <citation type="submission" date="2022-11" db="EMBL/GenBank/DDBJ databases">
        <authorList>
            <person name="Petersen C."/>
        </authorList>
    </citation>
    <scope>NUCLEOTIDE SEQUENCE</scope>
    <source>
        <strain evidence="3">IBT 26290</strain>
    </source>
</reference>
<dbReference type="PANTHER" id="PTHR33840:SF2">
    <property type="entry name" value="TLE1 PHOSPHOLIPASE DOMAIN-CONTAINING PROTEIN"/>
    <property type="match status" value="1"/>
</dbReference>
<keyword evidence="4" id="KW-1185">Reference proteome</keyword>
<evidence type="ECO:0000259" key="2">
    <source>
        <dbReference type="Pfam" id="PF09994"/>
    </source>
</evidence>
<gene>
    <name evidence="3" type="ORF">N7482_007565</name>
</gene>
<evidence type="ECO:0000313" key="3">
    <source>
        <dbReference type="EMBL" id="KAJ5160561.1"/>
    </source>
</evidence>
<feature type="compositionally biased region" description="Polar residues" evidence="1">
    <location>
        <begin position="273"/>
        <end position="283"/>
    </location>
</feature>
<reference evidence="3" key="2">
    <citation type="journal article" date="2023" name="IMA Fungus">
        <title>Comparative genomic study of the Penicillium genus elucidates a diverse pangenome and 15 lateral gene transfer events.</title>
        <authorList>
            <person name="Petersen C."/>
            <person name="Sorensen T."/>
            <person name="Nielsen M.R."/>
            <person name="Sondergaard T.E."/>
            <person name="Sorensen J.L."/>
            <person name="Fitzpatrick D.A."/>
            <person name="Frisvad J.C."/>
            <person name="Nielsen K.L."/>
        </authorList>
    </citation>
    <scope>NUCLEOTIDE SEQUENCE</scope>
    <source>
        <strain evidence="3">IBT 26290</strain>
    </source>
</reference>
<dbReference type="RefSeq" id="XP_056542119.1">
    <property type="nucleotide sequence ID" value="XM_056689690.1"/>
</dbReference>
<dbReference type="Proteomes" id="UP001149163">
    <property type="component" value="Unassembled WGS sequence"/>
</dbReference>
<dbReference type="PANTHER" id="PTHR33840">
    <property type="match status" value="1"/>
</dbReference>
<evidence type="ECO:0000313" key="4">
    <source>
        <dbReference type="Proteomes" id="UP001149163"/>
    </source>
</evidence>
<dbReference type="Pfam" id="PF09994">
    <property type="entry name" value="T6SS_Tle1-like_cat"/>
    <property type="match status" value="1"/>
</dbReference>
<evidence type="ECO:0000256" key="1">
    <source>
        <dbReference type="SAM" id="MobiDB-lite"/>
    </source>
</evidence>
<feature type="region of interest" description="Disordered" evidence="1">
    <location>
        <begin position="239"/>
        <end position="294"/>
    </location>
</feature>